<accession>A0A8S1LQ97</accession>
<organism evidence="6 7">
    <name type="scientific">Paramecium primaurelia</name>
    <dbReference type="NCBI Taxonomy" id="5886"/>
    <lineage>
        <taxon>Eukaryota</taxon>
        <taxon>Sar</taxon>
        <taxon>Alveolata</taxon>
        <taxon>Ciliophora</taxon>
        <taxon>Intramacronucleata</taxon>
        <taxon>Oligohymenophorea</taxon>
        <taxon>Peniculida</taxon>
        <taxon>Parameciidae</taxon>
        <taxon>Paramecium</taxon>
    </lineage>
</organism>
<dbReference type="InterPro" id="IPR052116">
    <property type="entry name" value="Centro_Cilium_Assembly"/>
</dbReference>
<keyword evidence="3 5" id="KW-0175">Coiled coil</keyword>
<keyword evidence="2" id="KW-0963">Cytoplasm</keyword>
<comment type="caution">
    <text evidence="6">The sequence shown here is derived from an EMBL/GenBank/DDBJ whole genome shotgun (WGS) entry which is preliminary data.</text>
</comment>
<evidence type="ECO:0000313" key="7">
    <source>
        <dbReference type="Proteomes" id="UP000688137"/>
    </source>
</evidence>
<gene>
    <name evidence="6" type="ORF">PPRIM_AZ9-3.1.T0430151</name>
</gene>
<dbReference type="Proteomes" id="UP000688137">
    <property type="component" value="Unassembled WGS sequence"/>
</dbReference>
<evidence type="ECO:0000256" key="3">
    <source>
        <dbReference type="ARBA" id="ARBA00023054"/>
    </source>
</evidence>
<feature type="coiled-coil region" evidence="5">
    <location>
        <begin position="273"/>
        <end position="339"/>
    </location>
</feature>
<protein>
    <submittedName>
        <fullName evidence="6">Uncharacterized protein</fullName>
    </submittedName>
</protein>
<dbReference type="SMART" id="SM00368">
    <property type="entry name" value="LRR_RI"/>
    <property type="match status" value="4"/>
</dbReference>
<sequence>MSRSNQGPSISTLVPILQRQCPTGRVTLNDMYIGDMGAKLVADTIKNYPNIGILDLKGNNISPNGFIEIFQALKTNISLRTLTLQWNQLCANNNLKALELLYQVMSINKSITHIDIQNNRLNTTCAGLLANIIRNNPQLRTLDLRWNELGNQGVRMLIPAAAANGYILSIEIQGNGATEDSIRELNSVLKQNKDNVNMAGMQDPGKNQGRYQPGQRQPLKEMAQHLEEERRAVAKHLEKLIERERALGLQLKEEYEEKTLQWRQKLLGNQAKQDQLERNAGELQNHKNILKNEIQKWDNNIKQIQQQRSFTTKALEERYQETEKNIRDLEKKQQEELAEQQRAHFFNLREIDNEWGQKCDQMMDENRKLDDHIQIQSQQCNKVKDDIAKFNSTTQIQTMEVIEKVKKLVLEEFKEKLNQMEKQVERIDQDRLKIIRDSQQSILEAQKDLRQITEQYADMLKDKVRMELEDRNLSVDNYQLEQFASTITQDLAYRKDLEKKVLEQLTKIKEKEFKINNHEVEQLNKINNNFKNDTTYHSKFKEDSRQREDALDKTLRESDIENHKLAKDINKLTELLSAKTIKAVLSTFQEHKVF</sequence>
<evidence type="ECO:0000256" key="1">
    <source>
        <dbReference type="ARBA" id="ARBA00004300"/>
    </source>
</evidence>
<dbReference type="PANTHER" id="PTHR23170">
    <property type="entry name" value="NY-REN-58 ANTIGEN"/>
    <property type="match status" value="1"/>
</dbReference>
<dbReference type="PANTHER" id="PTHR23170:SF3">
    <property type="entry name" value="LEUCINE-RICH REPEAT-CONTAINING PROTEIN 45"/>
    <property type="match status" value="1"/>
</dbReference>
<dbReference type="OMA" id="NQLCANN"/>
<reference evidence="6" key="1">
    <citation type="submission" date="2021-01" db="EMBL/GenBank/DDBJ databases">
        <authorList>
            <consortium name="Genoscope - CEA"/>
            <person name="William W."/>
        </authorList>
    </citation>
    <scope>NUCLEOTIDE SEQUENCE</scope>
</reference>
<evidence type="ECO:0000256" key="2">
    <source>
        <dbReference type="ARBA" id="ARBA00022490"/>
    </source>
</evidence>
<dbReference type="GO" id="GO:0005813">
    <property type="term" value="C:centrosome"/>
    <property type="evidence" value="ECO:0007669"/>
    <property type="project" value="UniProtKB-SubCell"/>
</dbReference>
<keyword evidence="7" id="KW-1185">Reference proteome</keyword>
<evidence type="ECO:0000256" key="5">
    <source>
        <dbReference type="SAM" id="Coils"/>
    </source>
</evidence>
<feature type="coiled-coil region" evidence="5">
    <location>
        <begin position="403"/>
        <end position="469"/>
    </location>
</feature>
<dbReference type="AlphaFoldDB" id="A0A8S1LQ97"/>
<evidence type="ECO:0000313" key="6">
    <source>
        <dbReference type="EMBL" id="CAD8069009.1"/>
    </source>
</evidence>
<name>A0A8S1LQ97_PARPR</name>
<dbReference type="EMBL" id="CAJJDM010000043">
    <property type="protein sequence ID" value="CAD8069009.1"/>
    <property type="molecule type" value="Genomic_DNA"/>
</dbReference>
<comment type="subcellular location">
    <subcellularLocation>
        <location evidence="1">Cytoplasm</location>
        <location evidence="1">Cytoskeleton</location>
        <location evidence="1">Microtubule organizing center</location>
        <location evidence="1">Centrosome</location>
    </subcellularLocation>
</comment>
<evidence type="ECO:0000256" key="4">
    <source>
        <dbReference type="ARBA" id="ARBA00023212"/>
    </source>
</evidence>
<proteinExistence type="predicted"/>
<keyword evidence="4" id="KW-0206">Cytoskeleton</keyword>